<accession>A0A5P8E6L1</accession>
<name>A0A5P8E6L1_9BACT</name>
<reference evidence="1 2" key="1">
    <citation type="submission" date="2018-11" db="EMBL/GenBank/DDBJ databases">
        <authorList>
            <person name="Na S.W."/>
            <person name="Baik M."/>
        </authorList>
    </citation>
    <scope>NUCLEOTIDE SEQUENCE [LARGE SCALE GENOMIC DNA]</scope>
    <source>
        <strain evidence="1 2">E39</strain>
    </source>
</reference>
<organism evidence="1 2">
    <name type="scientific">Pseudoprevotella muciniphila</name>
    <dbReference type="NCBI Taxonomy" id="2133944"/>
    <lineage>
        <taxon>Bacteria</taxon>
        <taxon>Pseudomonadati</taxon>
        <taxon>Bacteroidota</taxon>
        <taxon>Bacteroidia</taxon>
        <taxon>Bacteroidales</taxon>
        <taxon>Prevotellaceae</taxon>
        <taxon>Pseudoprevotella</taxon>
    </lineage>
</organism>
<dbReference type="EMBL" id="CP033459">
    <property type="protein sequence ID" value="QFQ12574.1"/>
    <property type="molecule type" value="Genomic_DNA"/>
</dbReference>
<sequence length="83" mass="9340">MPADVTKVERFQIPEMGCMKKYEHCHNLCVRNTAGAVAMLFSIRSNKVFFSSGLKILQNSSKIQYISTKFAVVMGVEIILLIN</sequence>
<evidence type="ECO:0000313" key="2">
    <source>
        <dbReference type="Proteomes" id="UP000249375"/>
    </source>
</evidence>
<dbReference type="AlphaFoldDB" id="A0A5P8E6L1"/>
<dbReference type="KEGG" id="alq:C7Y71_005850"/>
<proteinExistence type="predicted"/>
<dbReference type="Proteomes" id="UP000249375">
    <property type="component" value="Chromosome"/>
</dbReference>
<keyword evidence="2" id="KW-1185">Reference proteome</keyword>
<gene>
    <name evidence="1" type="ORF">C7Y71_005850</name>
</gene>
<protein>
    <submittedName>
        <fullName evidence="1">Uncharacterized protein</fullName>
    </submittedName>
</protein>
<evidence type="ECO:0000313" key="1">
    <source>
        <dbReference type="EMBL" id="QFQ12574.1"/>
    </source>
</evidence>